<dbReference type="EC" id="2.7.11.1" evidence="1"/>
<dbReference type="InterPro" id="IPR008271">
    <property type="entry name" value="Ser/Thr_kinase_AS"/>
</dbReference>
<name>A0A7Y9J549_9PSEU</name>
<dbReference type="SMART" id="SM00220">
    <property type="entry name" value="S_TKc"/>
    <property type="match status" value="1"/>
</dbReference>
<dbReference type="PANTHER" id="PTHR47197:SF3">
    <property type="entry name" value="DIHYDRO-HEME D1 DEHYDROGENASE"/>
    <property type="match status" value="1"/>
</dbReference>
<feature type="region of interest" description="Disordered" evidence="8">
    <location>
        <begin position="326"/>
        <end position="395"/>
    </location>
</feature>
<feature type="binding site" evidence="7">
    <location>
        <position position="36"/>
    </location>
    <ligand>
        <name>ATP</name>
        <dbReference type="ChEBI" id="CHEBI:30616"/>
    </ligand>
</feature>
<dbReference type="GO" id="GO:0004674">
    <property type="term" value="F:protein serine/threonine kinase activity"/>
    <property type="evidence" value="ECO:0007669"/>
    <property type="project" value="UniProtKB-KW"/>
</dbReference>
<dbReference type="AlphaFoldDB" id="A0A7Y9J549"/>
<keyword evidence="3 11" id="KW-0808">Transferase</keyword>
<evidence type="ECO:0000313" key="12">
    <source>
        <dbReference type="Proteomes" id="UP000535890"/>
    </source>
</evidence>
<dbReference type="EMBL" id="JACCBN010000001">
    <property type="protein sequence ID" value="NYD35710.1"/>
    <property type="molecule type" value="Genomic_DNA"/>
</dbReference>
<evidence type="ECO:0000256" key="9">
    <source>
        <dbReference type="SAM" id="Phobius"/>
    </source>
</evidence>
<dbReference type="PROSITE" id="PS00107">
    <property type="entry name" value="PROTEIN_KINASE_ATP"/>
    <property type="match status" value="1"/>
</dbReference>
<dbReference type="Gene3D" id="1.10.510.10">
    <property type="entry name" value="Transferase(Phosphotransferase) domain 1"/>
    <property type="match status" value="1"/>
</dbReference>
<dbReference type="RefSeq" id="WP_179793505.1">
    <property type="nucleotide sequence ID" value="NZ_BAABHP010000017.1"/>
</dbReference>
<feature type="region of interest" description="Disordered" evidence="8">
    <location>
        <begin position="271"/>
        <end position="292"/>
    </location>
</feature>
<sequence>MTVFGQYEIGELIGAGGMGQVHRAFDTRRNRDVALKLLPESTSRDPIFQRRFRQESYAVAKLREPHVVPIHDYGEIDGRLFIDMRLVDGKPLAQVIEETGPLGAERAVALVAQVAEALDAAHAEGLVHRDIKPSNILVTPSDFAYVVDFGLAHAAGHTRSWATVSGATLGTLDYMAPERFENREVDARTDVYALACVLFECLTAAKPFPGSDLPSQMYAHVYLSPRRPSEVVPGIDDALDDVVVRGMAKDPAERYAGAGELARAARAALGASTSGPVPVPEPAPSVSAPASAPVPVAAGASVSAPPSAPAAPAGAATALDAPTTTVATAEAPTGTEARTTAVPTSGRPRTAGPSSGRAAPPPAPAPTPPSSPPPSPPSPPGRPAESAGAPAPSPRGRRTVLLAAAVVLLVVVVAVTVGVVVGRSTGSGGGGFAAGQQGGAAAPTRPVVANSVATPTVAQTVPVGPTPGYMEIAPSGKFAYIANRQAGMVTVFDTTRNTVTGTIAVPEGGPQFVAFSPDSSRAYVSVTNQDYSVSEVAVIDTGTAAVVARVPTGKRPFALHVSPDGSRVYVPNHDSSSITVIDTADDSVVTTIVVAPNPHWVDLSPDGTRLYAANHESNLLTTIDTGTDAILSTTPVGKSPHSIVRMPNSPMLLNANYDDNTLSVTDTDTNRVVATVPTQDHPQDITLAADNKHAYIAPVDANSIQVLDTQTLQITATVPTGRGPTSVAVGPEGRQAYVTNLLDGTVTVLNIASTA</sequence>
<evidence type="ECO:0000256" key="2">
    <source>
        <dbReference type="ARBA" id="ARBA00022527"/>
    </source>
</evidence>
<keyword evidence="12" id="KW-1185">Reference proteome</keyword>
<dbReference type="NCBIfam" id="TIGR02276">
    <property type="entry name" value="beta_rpt_yvtn"/>
    <property type="match status" value="4"/>
</dbReference>
<dbReference type="PROSITE" id="PS50011">
    <property type="entry name" value="PROTEIN_KINASE_DOM"/>
    <property type="match status" value="1"/>
</dbReference>
<dbReference type="InterPro" id="IPR051200">
    <property type="entry name" value="Host-pathogen_enzymatic-act"/>
</dbReference>
<comment type="caution">
    <text evidence="11">The sequence shown here is derived from an EMBL/GenBank/DDBJ whole genome shotgun (WGS) entry which is preliminary data.</text>
</comment>
<feature type="region of interest" description="Disordered" evidence="8">
    <location>
        <begin position="297"/>
        <end position="316"/>
    </location>
</feature>
<dbReference type="Gene3D" id="2.130.10.10">
    <property type="entry name" value="YVTN repeat-like/Quinoprotein amine dehydrogenase"/>
    <property type="match status" value="3"/>
</dbReference>
<dbReference type="SUPFAM" id="SSF56112">
    <property type="entry name" value="Protein kinase-like (PK-like)"/>
    <property type="match status" value="1"/>
</dbReference>
<dbReference type="Pfam" id="PF00069">
    <property type="entry name" value="Pkinase"/>
    <property type="match status" value="1"/>
</dbReference>
<evidence type="ECO:0000256" key="4">
    <source>
        <dbReference type="ARBA" id="ARBA00022741"/>
    </source>
</evidence>
<keyword evidence="9" id="KW-0472">Membrane</keyword>
<keyword evidence="4 7" id="KW-0547">Nucleotide-binding</keyword>
<dbReference type="InterPro" id="IPR011009">
    <property type="entry name" value="Kinase-like_dom_sf"/>
</dbReference>
<dbReference type="InterPro" id="IPR000719">
    <property type="entry name" value="Prot_kinase_dom"/>
</dbReference>
<dbReference type="InterPro" id="IPR011964">
    <property type="entry name" value="YVTN_b-propeller_repeat"/>
</dbReference>
<dbReference type="InterPro" id="IPR015943">
    <property type="entry name" value="WD40/YVTN_repeat-like_dom_sf"/>
</dbReference>
<dbReference type="FunFam" id="1.10.510.10:FF:000021">
    <property type="entry name" value="Serine/threonine protein kinase"/>
    <property type="match status" value="1"/>
</dbReference>
<dbReference type="CDD" id="cd14014">
    <property type="entry name" value="STKc_PknB_like"/>
    <property type="match status" value="1"/>
</dbReference>
<evidence type="ECO:0000256" key="6">
    <source>
        <dbReference type="ARBA" id="ARBA00022840"/>
    </source>
</evidence>
<dbReference type="InterPro" id="IPR019405">
    <property type="entry name" value="Lactonase_7-beta_prop"/>
</dbReference>
<dbReference type="Proteomes" id="UP000535890">
    <property type="component" value="Unassembled WGS sequence"/>
</dbReference>
<dbReference type="GO" id="GO:0005524">
    <property type="term" value="F:ATP binding"/>
    <property type="evidence" value="ECO:0007669"/>
    <property type="project" value="UniProtKB-UniRule"/>
</dbReference>
<gene>
    <name evidence="11" type="ORF">BJ983_001812</name>
</gene>
<feature type="compositionally biased region" description="Pro residues" evidence="8">
    <location>
        <begin position="359"/>
        <end position="382"/>
    </location>
</feature>
<keyword evidence="2" id="KW-0723">Serine/threonine-protein kinase</keyword>
<evidence type="ECO:0000256" key="8">
    <source>
        <dbReference type="SAM" id="MobiDB-lite"/>
    </source>
</evidence>
<dbReference type="SUPFAM" id="SSF50974">
    <property type="entry name" value="Nitrous oxide reductase, N-terminal domain"/>
    <property type="match status" value="1"/>
</dbReference>
<feature type="domain" description="Protein kinase" evidence="10">
    <location>
        <begin position="7"/>
        <end position="269"/>
    </location>
</feature>
<keyword evidence="6 7" id="KW-0067">ATP-binding</keyword>
<reference evidence="11 12" key="1">
    <citation type="submission" date="2020-07" db="EMBL/GenBank/DDBJ databases">
        <title>Sequencing the genomes of 1000 actinobacteria strains.</title>
        <authorList>
            <person name="Klenk H.-P."/>
        </authorList>
    </citation>
    <scope>NUCLEOTIDE SEQUENCE [LARGE SCALE GENOMIC DNA]</scope>
    <source>
        <strain evidence="11 12">DSM 45772</strain>
    </source>
</reference>
<feature type="transmembrane region" description="Helical" evidence="9">
    <location>
        <begin position="400"/>
        <end position="421"/>
    </location>
</feature>
<dbReference type="PANTHER" id="PTHR47197">
    <property type="entry name" value="PROTEIN NIRF"/>
    <property type="match status" value="1"/>
</dbReference>
<dbReference type="InterPro" id="IPR011045">
    <property type="entry name" value="N2O_reductase_N"/>
</dbReference>
<evidence type="ECO:0000256" key="3">
    <source>
        <dbReference type="ARBA" id="ARBA00022679"/>
    </source>
</evidence>
<evidence type="ECO:0000259" key="10">
    <source>
        <dbReference type="PROSITE" id="PS50011"/>
    </source>
</evidence>
<proteinExistence type="predicted"/>
<evidence type="ECO:0000256" key="7">
    <source>
        <dbReference type="PROSITE-ProRule" id="PRU10141"/>
    </source>
</evidence>
<dbReference type="Pfam" id="PF10282">
    <property type="entry name" value="Lactonase"/>
    <property type="match status" value="2"/>
</dbReference>
<protein>
    <recommendedName>
        <fullName evidence="1">non-specific serine/threonine protein kinase</fullName>
        <ecNumber evidence="1">2.7.11.1</ecNumber>
    </recommendedName>
</protein>
<accession>A0A7Y9J549</accession>
<feature type="compositionally biased region" description="Low complexity" evidence="8">
    <location>
        <begin position="326"/>
        <end position="341"/>
    </location>
</feature>
<keyword evidence="5 11" id="KW-0418">Kinase</keyword>
<dbReference type="InterPro" id="IPR017441">
    <property type="entry name" value="Protein_kinase_ATP_BS"/>
</dbReference>
<keyword evidence="9" id="KW-1133">Transmembrane helix</keyword>
<dbReference type="SUPFAM" id="SSF51004">
    <property type="entry name" value="C-terminal (heme d1) domain of cytochrome cd1-nitrite reductase"/>
    <property type="match status" value="1"/>
</dbReference>
<organism evidence="11 12">
    <name type="scientific">Actinomycetospora corticicola</name>
    <dbReference type="NCBI Taxonomy" id="663602"/>
    <lineage>
        <taxon>Bacteria</taxon>
        <taxon>Bacillati</taxon>
        <taxon>Actinomycetota</taxon>
        <taxon>Actinomycetes</taxon>
        <taxon>Pseudonocardiales</taxon>
        <taxon>Pseudonocardiaceae</taxon>
        <taxon>Actinomycetospora</taxon>
    </lineage>
</organism>
<evidence type="ECO:0000256" key="5">
    <source>
        <dbReference type="ARBA" id="ARBA00022777"/>
    </source>
</evidence>
<evidence type="ECO:0000256" key="1">
    <source>
        <dbReference type="ARBA" id="ARBA00012513"/>
    </source>
</evidence>
<dbReference type="InterPro" id="IPR011048">
    <property type="entry name" value="Haem_d1_sf"/>
</dbReference>
<dbReference type="Gene3D" id="3.30.200.20">
    <property type="entry name" value="Phosphorylase Kinase, domain 1"/>
    <property type="match status" value="1"/>
</dbReference>
<evidence type="ECO:0000313" key="11">
    <source>
        <dbReference type="EMBL" id="NYD35710.1"/>
    </source>
</evidence>
<dbReference type="PROSITE" id="PS00108">
    <property type="entry name" value="PROTEIN_KINASE_ST"/>
    <property type="match status" value="1"/>
</dbReference>
<keyword evidence="9" id="KW-0812">Transmembrane</keyword>